<evidence type="ECO:0000313" key="1">
    <source>
        <dbReference type="EMBL" id="BAX80246.1"/>
    </source>
</evidence>
<dbReference type="RefSeq" id="WP_096429108.1">
    <property type="nucleotide sequence ID" value="NZ_AP018042.1"/>
</dbReference>
<dbReference type="InterPro" id="IPR001387">
    <property type="entry name" value="Cro/C1-type_HTH"/>
</dbReference>
<dbReference type="GO" id="GO:0003677">
    <property type="term" value="F:DNA binding"/>
    <property type="evidence" value="ECO:0007669"/>
    <property type="project" value="InterPro"/>
</dbReference>
<keyword evidence="2" id="KW-1185">Reference proteome</keyword>
<dbReference type="KEGG" id="mbas:ALGA_1887"/>
<dbReference type="SUPFAM" id="SSF47413">
    <property type="entry name" value="lambda repressor-like DNA-binding domains"/>
    <property type="match status" value="1"/>
</dbReference>
<reference evidence="1 2" key="1">
    <citation type="journal article" date="2018" name="Mar. Genomics">
        <title>Complete genome sequence of Marinifilaceae bacterium strain SPP2, isolated from the Antarctic marine sediment.</title>
        <authorList>
            <person name="Watanabe M."/>
            <person name="Kojima H."/>
            <person name="Fukui M."/>
        </authorList>
    </citation>
    <scope>NUCLEOTIDE SEQUENCE [LARGE SCALE GENOMIC DNA]</scope>
    <source>
        <strain evidence="1 2">SPP2</strain>
    </source>
</reference>
<dbReference type="OrthoDB" id="1122253at2"/>
<organism evidence="1 2">
    <name type="scientific">Labilibaculum antarcticum</name>
    <dbReference type="NCBI Taxonomy" id="1717717"/>
    <lineage>
        <taxon>Bacteria</taxon>
        <taxon>Pseudomonadati</taxon>
        <taxon>Bacteroidota</taxon>
        <taxon>Bacteroidia</taxon>
        <taxon>Marinilabiliales</taxon>
        <taxon>Marinifilaceae</taxon>
        <taxon>Labilibaculum</taxon>
    </lineage>
</organism>
<name>A0A1Y1CIN5_9BACT</name>
<dbReference type="CDD" id="cd00093">
    <property type="entry name" value="HTH_XRE"/>
    <property type="match status" value="1"/>
</dbReference>
<proteinExistence type="predicted"/>
<sequence>MRRKVKNSVAINELIRFEMKRQGLSAPELAQKMNIGLNSMYHILKRPSMQIDRLWEVCEALQLNFFKVLADEINITNPVDPQMDQLQQENKMLREVIQLLGSSK</sequence>
<protein>
    <recommendedName>
        <fullName evidence="3">HTH cro/C1-type domain-containing protein</fullName>
    </recommendedName>
</protein>
<dbReference type="EMBL" id="AP018042">
    <property type="protein sequence ID" value="BAX80246.1"/>
    <property type="molecule type" value="Genomic_DNA"/>
</dbReference>
<reference evidence="2" key="2">
    <citation type="journal article" date="2020" name="Antonie Van Leeuwenhoek">
        <title>Labilibaculum antarcticum sp. nov., a novel facultative anaerobic, psychrotorelant bacterium isolated from marine sediment of Antarctica.</title>
        <authorList>
            <person name="Watanabe M."/>
            <person name="Kojima H."/>
            <person name="Fukui M."/>
        </authorList>
    </citation>
    <scope>NUCLEOTIDE SEQUENCE [LARGE SCALE GENOMIC DNA]</scope>
    <source>
        <strain evidence="2">SPP2</strain>
    </source>
</reference>
<dbReference type="InterPro" id="IPR010982">
    <property type="entry name" value="Lambda_DNA-bd_dom_sf"/>
</dbReference>
<evidence type="ECO:0000313" key="2">
    <source>
        <dbReference type="Proteomes" id="UP000218267"/>
    </source>
</evidence>
<gene>
    <name evidence="1" type="ORF">ALGA_1887</name>
</gene>
<dbReference type="Proteomes" id="UP000218267">
    <property type="component" value="Chromosome"/>
</dbReference>
<dbReference type="AlphaFoldDB" id="A0A1Y1CIN5"/>
<evidence type="ECO:0008006" key="3">
    <source>
        <dbReference type="Google" id="ProtNLM"/>
    </source>
</evidence>
<accession>A0A1Y1CIN5</accession>